<dbReference type="RefSeq" id="XP_017857385.1">
    <property type="nucleotide sequence ID" value="XM_018001896.1"/>
</dbReference>
<accession>A0ABM1NQZ9</accession>
<dbReference type="GeneID" id="108610036"/>
<name>A0ABM1NQZ9_DROAR</name>
<gene>
    <name evidence="3" type="primary">LOC108610036</name>
</gene>
<feature type="region of interest" description="Disordered" evidence="1">
    <location>
        <begin position="1"/>
        <end position="67"/>
    </location>
</feature>
<organism evidence="2 3">
    <name type="scientific">Drosophila arizonae</name>
    <name type="common">Fruit fly</name>
    <dbReference type="NCBI Taxonomy" id="7263"/>
    <lineage>
        <taxon>Eukaryota</taxon>
        <taxon>Metazoa</taxon>
        <taxon>Ecdysozoa</taxon>
        <taxon>Arthropoda</taxon>
        <taxon>Hexapoda</taxon>
        <taxon>Insecta</taxon>
        <taxon>Pterygota</taxon>
        <taxon>Neoptera</taxon>
        <taxon>Endopterygota</taxon>
        <taxon>Diptera</taxon>
        <taxon>Brachycera</taxon>
        <taxon>Muscomorpha</taxon>
        <taxon>Ephydroidea</taxon>
        <taxon>Drosophilidae</taxon>
        <taxon>Drosophila</taxon>
    </lineage>
</organism>
<reference evidence="2" key="2">
    <citation type="journal article" date="2016" name="G3 (Bethesda)">
        <title>Genome Evolution in Three Species of Cactophilic Drosophila.</title>
        <authorList>
            <person name="Sanchez-Flores A."/>
            <person name="Penazola F."/>
            <person name="Carpinteyro-Ponce J."/>
            <person name="Nazario-Yepiz N."/>
            <person name="Abreu-Goodger C."/>
            <person name="Machado C.A."/>
            <person name="Markow T.A."/>
        </authorList>
    </citation>
    <scope>NUCLEOTIDE SEQUENCE [LARGE SCALE GENOMIC DNA]</scope>
</reference>
<feature type="compositionally biased region" description="Basic residues" evidence="1">
    <location>
        <begin position="1"/>
        <end position="12"/>
    </location>
</feature>
<sequence>MAKKNKSKAAKKKLADEAALKKQVKEQKQQSKANTVTSVPESRKEKCIDENDLNEISSVRTESSDNVHPHKMQLDSIATMSTRVDDHIIMISAVQKQLAELQIKQVKLLDGCVNFFHELQGFQAQNEEEEKLLLETFLELKTKVKIVFKHYLPSQVDMLERDMKMLQSNDNEKH</sequence>
<evidence type="ECO:0000313" key="2">
    <source>
        <dbReference type="Proteomes" id="UP000694904"/>
    </source>
</evidence>
<feature type="compositionally biased region" description="Basic and acidic residues" evidence="1">
    <location>
        <begin position="13"/>
        <end position="29"/>
    </location>
</feature>
<evidence type="ECO:0000313" key="3">
    <source>
        <dbReference type="RefSeq" id="XP_017857385.1"/>
    </source>
</evidence>
<proteinExistence type="predicted"/>
<evidence type="ECO:0000256" key="1">
    <source>
        <dbReference type="SAM" id="MobiDB-lite"/>
    </source>
</evidence>
<reference evidence="3" key="3">
    <citation type="submission" date="2025-08" db="UniProtKB">
        <authorList>
            <consortium name="RefSeq"/>
        </authorList>
    </citation>
    <scope>IDENTIFICATION</scope>
    <source>
        <tissue evidence="3">Whole organism</tissue>
    </source>
</reference>
<keyword evidence="2" id="KW-1185">Reference proteome</keyword>
<dbReference type="Proteomes" id="UP000694904">
    <property type="component" value="Chromosome 2"/>
</dbReference>
<reference evidence="2" key="1">
    <citation type="journal article" date="1997" name="Nucleic Acids Res.">
        <title>tRNAscan-SE: a program for improved detection of transfer RNA genes in genomic sequence.</title>
        <authorList>
            <person name="Lowe T.M."/>
            <person name="Eddy S.R."/>
        </authorList>
    </citation>
    <scope>NUCLEOTIDE SEQUENCE [LARGE SCALE GENOMIC DNA]</scope>
</reference>
<protein>
    <submittedName>
        <fullName evidence="3">Uncharacterized protein LOC108610036</fullName>
    </submittedName>
</protein>